<comment type="similarity">
    <text evidence="1">Belongs to the CFAP97 family.</text>
</comment>
<dbReference type="Proteomes" id="UP000694906">
    <property type="component" value="Unplaced"/>
</dbReference>
<keyword evidence="2" id="KW-1185">Reference proteome</keyword>
<evidence type="ECO:0000256" key="1">
    <source>
        <dbReference type="ARBA" id="ARBA00008315"/>
    </source>
</evidence>
<dbReference type="CTD" id="284067"/>
<evidence type="ECO:0000313" key="3">
    <source>
        <dbReference type="RefSeq" id="XP_021095927.1"/>
    </source>
</evidence>
<organism evidence="2 3">
    <name type="scientific">Heterocephalus glaber</name>
    <name type="common">Naked mole rat</name>
    <dbReference type="NCBI Taxonomy" id="10181"/>
    <lineage>
        <taxon>Eukaryota</taxon>
        <taxon>Metazoa</taxon>
        <taxon>Chordata</taxon>
        <taxon>Craniata</taxon>
        <taxon>Vertebrata</taxon>
        <taxon>Euteleostomi</taxon>
        <taxon>Mammalia</taxon>
        <taxon>Eutheria</taxon>
        <taxon>Euarchontoglires</taxon>
        <taxon>Glires</taxon>
        <taxon>Rodentia</taxon>
        <taxon>Hystricomorpha</taxon>
        <taxon>Bathyergidae</taxon>
        <taxon>Heterocephalus</taxon>
    </lineage>
</organism>
<dbReference type="Pfam" id="PF13879">
    <property type="entry name" value="Hmw_CFAP97"/>
    <property type="match status" value="1"/>
</dbReference>
<name>A0AAX6RH39_HETGA</name>
<dbReference type="InterPro" id="IPR029488">
    <property type="entry name" value="Hmw/CFAP97"/>
</dbReference>
<dbReference type="InterPro" id="IPR038792">
    <property type="entry name" value="CFAP97D1/2"/>
</dbReference>
<reference evidence="3" key="1">
    <citation type="submission" date="2025-08" db="UniProtKB">
        <authorList>
            <consortium name="RefSeq"/>
        </authorList>
    </citation>
    <scope>IDENTIFICATION</scope>
</reference>
<dbReference type="PANTHER" id="PTHR33768">
    <property type="entry name" value="MIP11318P"/>
    <property type="match status" value="1"/>
</dbReference>
<dbReference type="AlphaFoldDB" id="A0AAX6RH39"/>
<evidence type="ECO:0000313" key="2">
    <source>
        <dbReference type="Proteomes" id="UP000694906"/>
    </source>
</evidence>
<sequence>MNSSLHYLAYPAVVSNHRQTTGFRRKLDLDHYLSHQKRLQIEIQPQASKGSTAPARPPLPLGAQALPWSPWGPQCEQERIDKIEYENRQLCEKIASMYCGPAKVDCWNSYFSRSLNREMRNRELMRITAENQAILRRLGNCKSHYDRRVSEMDWQNSRRYIRNTTRYLLSQDE</sequence>
<dbReference type="RefSeq" id="XP_021095927.1">
    <property type="nucleotide sequence ID" value="XM_021240268.1"/>
</dbReference>
<dbReference type="GO" id="GO:0007288">
    <property type="term" value="P:sperm axoneme assembly"/>
    <property type="evidence" value="ECO:0007669"/>
    <property type="project" value="TreeGrafter"/>
</dbReference>
<gene>
    <name evidence="3" type="primary">CUNH17orf105</name>
</gene>
<dbReference type="GeneID" id="101701905"/>
<protein>
    <submittedName>
        <fullName evidence="3">Uncharacterized protein C17orf105 homolog isoform X1</fullName>
    </submittedName>
</protein>
<proteinExistence type="inferred from homology"/>
<dbReference type="PANTHER" id="PTHR33768:SF5">
    <property type="entry name" value="SPERM AXONEMAL MAINTENANCE PROTEIN CFAP97D1"/>
    <property type="match status" value="1"/>
</dbReference>
<accession>A0AAX6RH39</accession>